<organism evidence="2 3">
    <name type="scientific">Pleuronectes platessa</name>
    <name type="common">European plaice</name>
    <dbReference type="NCBI Taxonomy" id="8262"/>
    <lineage>
        <taxon>Eukaryota</taxon>
        <taxon>Metazoa</taxon>
        <taxon>Chordata</taxon>
        <taxon>Craniata</taxon>
        <taxon>Vertebrata</taxon>
        <taxon>Euteleostomi</taxon>
        <taxon>Actinopterygii</taxon>
        <taxon>Neopterygii</taxon>
        <taxon>Teleostei</taxon>
        <taxon>Neoteleostei</taxon>
        <taxon>Acanthomorphata</taxon>
        <taxon>Carangaria</taxon>
        <taxon>Pleuronectiformes</taxon>
        <taxon>Pleuronectoidei</taxon>
        <taxon>Pleuronectidae</taxon>
        <taxon>Pleuronectes</taxon>
    </lineage>
</organism>
<dbReference type="EMBL" id="CADEAL010000627">
    <property type="protein sequence ID" value="CAB1422986.1"/>
    <property type="molecule type" value="Genomic_DNA"/>
</dbReference>
<protein>
    <submittedName>
        <fullName evidence="2">Uncharacterized protein</fullName>
    </submittedName>
</protein>
<accession>A0A9N7YES9</accession>
<sequence>MKTTDSSQRLIVIGLVDDEVLSVSCFPAVAELIGRSPEVCYGNSAKSTTEFIHSRETSHGFFHQVHGVSTGTLGKRQSRGRGASGLFPPEAPLHAVHTSSPEHTLSRGVSTVS</sequence>
<reference evidence="2" key="1">
    <citation type="submission" date="2020-03" db="EMBL/GenBank/DDBJ databases">
        <authorList>
            <person name="Weist P."/>
        </authorList>
    </citation>
    <scope>NUCLEOTIDE SEQUENCE</scope>
</reference>
<name>A0A9N7YES9_PLEPL</name>
<keyword evidence="3" id="KW-1185">Reference proteome</keyword>
<comment type="caution">
    <text evidence="2">The sequence shown here is derived from an EMBL/GenBank/DDBJ whole genome shotgun (WGS) entry which is preliminary data.</text>
</comment>
<dbReference type="Proteomes" id="UP001153269">
    <property type="component" value="Unassembled WGS sequence"/>
</dbReference>
<evidence type="ECO:0000313" key="3">
    <source>
        <dbReference type="Proteomes" id="UP001153269"/>
    </source>
</evidence>
<evidence type="ECO:0000256" key="1">
    <source>
        <dbReference type="SAM" id="MobiDB-lite"/>
    </source>
</evidence>
<gene>
    <name evidence="2" type="ORF">PLEPLA_LOCUS10904</name>
</gene>
<dbReference type="AlphaFoldDB" id="A0A9N7YES9"/>
<feature type="region of interest" description="Disordered" evidence="1">
    <location>
        <begin position="70"/>
        <end position="113"/>
    </location>
</feature>
<evidence type="ECO:0000313" key="2">
    <source>
        <dbReference type="EMBL" id="CAB1422986.1"/>
    </source>
</evidence>
<proteinExistence type="predicted"/>
<feature type="compositionally biased region" description="Polar residues" evidence="1">
    <location>
        <begin position="97"/>
        <end position="113"/>
    </location>
</feature>